<evidence type="ECO:0000256" key="3">
    <source>
        <dbReference type="ARBA" id="ARBA00024195"/>
    </source>
</evidence>
<sequence>MKLLIIILSVVLNLVSAKPLEDELKLFELNLEVPSDPDKWIYQGVLKRDGRISNGQQASNTQFPWTAELSINLNNGGLLCTASLISNKWILGARHCIADTNAVSVQASLGSADRQANRVKVFADKFVWLNSASGTNHPDIALFQLSQTVALNSYVNSVRLPAKSQASLTYEGQTITAAGWGGVGGGALSRYLQWTQFRVLSLSQCDLGIYLCSQPASGSSSLEGGDSGGPSVIYENGTPTIVGINVMVVTSGSNKYQGSTRVNRYLGFISDVTGISLRS</sequence>
<keyword evidence="2" id="KW-0325">Glycoprotein</keyword>
<dbReference type="GO" id="GO:0006508">
    <property type="term" value="P:proteolysis"/>
    <property type="evidence" value="ECO:0007669"/>
    <property type="project" value="InterPro"/>
</dbReference>
<protein>
    <recommendedName>
        <fullName evidence="5">Peptidase S1 domain-containing protein</fullName>
    </recommendedName>
</protein>
<evidence type="ECO:0000259" key="5">
    <source>
        <dbReference type="PROSITE" id="PS50240"/>
    </source>
</evidence>
<dbReference type="SMART" id="SM00020">
    <property type="entry name" value="Tryp_SPc"/>
    <property type="match status" value="1"/>
</dbReference>
<gene>
    <name evidence="6" type="ORF">CHIRRI_LOCUS12852</name>
</gene>
<evidence type="ECO:0000313" key="7">
    <source>
        <dbReference type="Proteomes" id="UP001153620"/>
    </source>
</evidence>
<name>A0A9N9S654_9DIPT</name>
<comment type="similarity">
    <text evidence="3">Belongs to the peptidase S1 family. CLIP subfamily.</text>
</comment>
<reference evidence="6" key="2">
    <citation type="submission" date="2022-10" db="EMBL/GenBank/DDBJ databases">
        <authorList>
            <consortium name="ENA_rothamsted_submissions"/>
            <consortium name="culmorum"/>
            <person name="King R."/>
        </authorList>
    </citation>
    <scope>NUCLEOTIDE SEQUENCE</scope>
</reference>
<evidence type="ECO:0000256" key="4">
    <source>
        <dbReference type="SAM" id="SignalP"/>
    </source>
</evidence>
<dbReference type="GO" id="GO:0004252">
    <property type="term" value="F:serine-type endopeptidase activity"/>
    <property type="evidence" value="ECO:0007669"/>
    <property type="project" value="InterPro"/>
</dbReference>
<dbReference type="InterPro" id="IPR001314">
    <property type="entry name" value="Peptidase_S1A"/>
</dbReference>
<dbReference type="InterPro" id="IPR043504">
    <property type="entry name" value="Peptidase_S1_PA_chymotrypsin"/>
</dbReference>
<dbReference type="SUPFAM" id="SSF50494">
    <property type="entry name" value="Trypsin-like serine proteases"/>
    <property type="match status" value="1"/>
</dbReference>
<keyword evidence="4" id="KW-0732">Signal</keyword>
<accession>A0A9N9S654</accession>
<reference evidence="6" key="1">
    <citation type="submission" date="2022-01" db="EMBL/GenBank/DDBJ databases">
        <authorList>
            <person name="King R."/>
        </authorList>
    </citation>
    <scope>NUCLEOTIDE SEQUENCE</scope>
</reference>
<dbReference type="PANTHER" id="PTHR24256">
    <property type="entry name" value="TRYPTASE-RELATED"/>
    <property type="match status" value="1"/>
</dbReference>
<dbReference type="PRINTS" id="PR00722">
    <property type="entry name" value="CHYMOTRYPSIN"/>
</dbReference>
<dbReference type="PROSITE" id="PS50240">
    <property type="entry name" value="TRYPSIN_DOM"/>
    <property type="match status" value="1"/>
</dbReference>
<dbReference type="EMBL" id="OU895880">
    <property type="protein sequence ID" value="CAG9810035.1"/>
    <property type="molecule type" value="Genomic_DNA"/>
</dbReference>
<dbReference type="InterPro" id="IPR001254">
    <property type="entry name" value="Trypsin_dom"/>
</dbReference>
<feature type="signal peptide" evidence="4">
    <location>
        <begin position="1"/>
        <end position="17"/>
    </location>
</feature>
<dbReference type="InterPro" id="IPR009003">
    <property type="entry name" value="Peptidase_S1_PA"/>
</dbReference>
<feature type="domain" description="Peptidase S1" evidence="5">
    <location>
        <begin position="52"/>
        <end position="274"/>
    </location>
</feature>
<dbReference type="AlphaFoldDB" id="A0A9N9S654"/>
<feature type="chain" id="PRO_5040146253" description="Peptidase S1 domain-containing protein" evidence="4">
    <location>
        <begin position="18"/>
        <end position="279"/>
    </location>
</feature>
<evidence type="ECO:0000256" key="1">
    <source>
        <dbReference type="ARBA" id="ARBA00023157"/>
    </source>
</evidence>
<organism evidence="6 7">
    <name type="scientific">Chironomus riparius</name>
    <dbReference type="NCBI Taxonomy" id="315576"/>
    <lineage>
        <taxon>Eukaryota</taxon>
        <taxon>Metazoa</taxon>
        <taxon>Ecdysozoa</taxon>
        <taxon>Arthropoda</taxon>
        <taxon>Hexapoda</taxon>
        <taxon>Insecta</taxon>
        <taxon>Pterygota</taxon>
        <taxon>Neoptera</taxon>
        <taxon>Endopterygota</taxon>
        <taxon>Diptera</taxon>
        <taxon>Nematocera</taxon>
        <taxon>Chironomoidea</taxon>
        <taxon>Chironomidae</taxon>
        <taxon>Chironominae</taxon>
        <taxon>Chironomus</taxon>
    </lineage>
</organism>
<dbReference type="InterPro" id="IPR051487">
    <property type="entry name" value="Ser/Thr_Proteases_Immune/Dev"/>
</dbReference>
<dbReference type="Pfam" id="PF00089">
    <property type="entry name" value="Trypsin"/>
    <property type="match status" value="1"/>
</dbReference>
<dbReference type="Gene3D" id="2.40.10.10">
    <property type="entry name" value="Trypsin-like serine proteases"/>
    <property type="match status" value="1"/>
</dbReference>
<proteinExistence type="inferred from homology"/>
<keyword evidence="1" id="KW-1015">Disulfide bond</keyword>
<dbReference type="Proteomes" id="UP001153620">
    <property type="component" value="Chromosome 4"/>
</dbReference>
<dbReference type="OrthoDB" id="6380398at2759"/>
<keyword evidence="7" id="KW-1185">Reference proteome</keyword>
<evidence type="ECO:0000256" key="2">
    <source>
        <dbReference type="ARBA" id="ARBA00023180"/>
    </source>
</evidence>
<evidence type="ECO:0000313" key="6">
    <source>
        <dbReference type="EMBL" id="CAG9810035.1"/>
    </source>
</evidence>